<evidence type="ECO:0000256" key="4">
    <source>
        <dbReference type="ARBA" id="ARBA00023054"/>
    </source>
</evidence>
<evidence type="ECO:0000256" key="2">
    <source>
        <dbReference type="ARBA" id="ARBA00022490"/>
    </source>
</evidence>
<dbReference type="InterPro" id="IPR036872">
    <property type="entry name" value="CH_dom_sf"/>
</dbReference>
<dbReference type="Pfam" id="PF25532">
    <property type="entry name" value="CH_CAMSAP2_N"/>
    <property type="match status" value="1"/>
</dbReference>
<dbReference type="GO" id="GO:0051011">
    <property type="term" value="F:microtubule minus-end binding"/>
    <property type="evidence" value="ECO:0007669"/>
    <property type="project" value="TreeGrafter"/>
</dbReference>
<feature type="domain" description="CKK" evidence="10">
    <location>
        <begin position="939"/>
        <end position="1053"/>
    </location>
</feature>
<dbReference type="InterPro" id="IPR014797">
    <property type="entry name" value="CKK_CAMSAP"/>
</dbReference>
<reference evidence="11" key="2">
    <citation type="submission" date="2025-09" db="UniProtKB">
        <authorList>
            <consortium name="Ensembl"/>
        </authorList>
    </citation>
    <scope>IDENTIFICATION</scope>
</reference>
<feature type="compositionally biased region" description="Basic residues" evidence="8">
    <location>
        <begin position="851"/>
        <end position="861"/>
    </location>
</feature>
<dbReference type="InterPro" id="IPR032940">
    <property type="entry name" value="CAMSAP"/>
</dbReference>
<dbReference type="SMART" id="SM01051">
    <property type="entry name" value="CAMSAP_CKK"/>
    <property type="match status" value="1"/>
</dbReference>
<evidence type="ECO:0000256" key="6">
    <source>
        <dbReference type="PROSITE-ProRule" id="PRU00841"/>
    </source>
</evidence>
<dbReference type="GO" id="GO:0030507">
    <property type="term" value="F:spectrin binding"/>
    <property type="evidence" value="ECO:0007669"/>
    <property type="project" value="InterPro"/>
</dbReference>
<protein>
    <submittedName>
        <fullName evidence="11">Calmodulin regulated spectrin associated protein family member 3</fullName>
    </submittedName>
</protein>
<keyword evidence="5" id="KW-0206">Cytoskeleton</keyword>
<feature type="compositionally biased region" description="Basic and acidic residues" evidence="8">
    <location>
        <begin position="354"/>
        <end position="377"/>
    </location>
</feature>
<keyword evidence="3 6" id="KW-0493">Microtubule</keyword>
<feature type="region of interest" description="Disordered" evidence="8">
    <location>
        <begin position="909"/>
        <end position="932"/>
    </location>
</feature>
<evidence type="ECO:0000256" key="1">
    <source>
        <dbReference type="ARBA" id="ARBA00004245"/>
    </source>
</evidence>
<dbReference type="PANTHER" id="PTHR21595:SF2">
    <property type="entry name" value="CALMODULIN-REGULATED SPECTRIN-ASSOCIATED PROTEIN 3"/>
    <property type="match status" value="1"/>
</dbReference>
<dbReference type="PROSITE" id="PS50021">
    <property type="entry name" value="CH"/>
    <property type="match status" value="1"/>
</dbReference>
<feature type="compositionally biased region" description="Polar residues" evidence="8">
    <location>
        <begin position="675"/>
        <end position="685"/>
    </location>
</feature>
<comment type="subcellular location">
    <subcellularLocation>
        <location evidence="1">Cytoplasm</location>
        <location evidence="1">Cytoskeleton</location>
    </subcellularLocation>
</comment>
<feature type="region of interest" description="Disordered" evidence="8">
    <location>
        <begin position="767"/>
        <end position="795"/>
    </location>
</feature>
<feature type="region of interest" description="Disordered" evidence="8">
    <location>
        <begin position="622"/>
        <end position="744"/>
    </location>
</feature>
<dbReference type="Pfam" id="PF11971">
    <property type="entry name" value="CAMSAP_CH"/>
    <property type="match status" value="1"/>
</dbReference>
<dbReference type="SUPFAM" id="SSF47576">
    <property type="entry name" value="Calponin-homology domain, CH-domain"/>
    <property type="match status" value="1"/>
</dbReference>
<feature type="compositionally biased region" description="Polar residues" evidence="8">
    <location>
        <begin position="436"/>
        <end position="449"/>
    </location>
</feature>
<evidence type="ECO:0000256" key="3">
    <source>
        <dbReference type="ARBA" id="ARBA00022701"/>
    </source>
</evidence>
<feature type="compositionally biased region" description="Pro residues" evidence="8">
    <location>
        <begin position="631"/>
        <end position="653"/>
    </location>
</feature>
<evidence type="ECO:0000313" key="11">
    <source>
        <dbReference type="Ensembl" id="ENSNMLP00000014945.1"/>
    </source>
</evidence>
<dbReference type="Pfam" id="PF17095">
    <property type="entry name" value="CAMSAP_CC1"/>
    <property type="match status" value="1"/>
</dbReference>
<keyword evidence="12" id="KW-1185">Reference proteome</keyword>
<evidence type="ECO:0000256" key="5">
    <source>
        <dbReference type="ARBA" id="ARBA00023212"/>
    </source>
</evidence>
<feature type="region of interest" description="Disordered" evidence="8">
    <location>
        <begin position="839"/>
        <end position="879"/>
    </location>
</feature>
<dbReference type="InterPro" id="IPR001715">
    <property type="entry name" value="CH_dom"/>
</dbReference>
<dbReference type="Pfam" id="PF08683">
    <property type="entry name" value="CAMSAP_CKK"/>
    <property type="match status" value="1"/>
</dbReference>
<organism evidence="11 12">
    <name type="scientific">Neogobius melanostomus</name>
    <name type="common">round goby</name>
    <dbReference type="NCBI Taxonomy" id="47308"/>
    <lineage>
        <taxon>Eukaryota</taxon>
        <taxon>Metazoa</taxon>
        <taxon>Chordata</taxon>
        <taxon>Craniata</taxon>
        <taxon>Vertebrata</taxon>
        <taxon>Euteleostomi</taxon>
        <taxon>Actinopterygii</taxon>
        <taxon>Neopterygii</taxon>
        <taxon>Teleostei</taxon>
        <taxon>Neoteleostei</taxon>
        <taxon>Acanthomorphata</taxon>
        <taxon>Gobiaria</taxon>
        <taxon>Gobiiformes</taxon>
        <taxon>Gobioidei</taxon>
        <taxon>Gobiidae</taxon>
        <taxon>Benthophilinae</taxon>
        <taxon>Neogobiini</taxon>
        <taxon>Neogobius</taxon>
    </lineage>
</organism>
<proteinExistence type="inferred from homology"/>
<dbReference type="PANTHER" id="PTHR21595">
    <property type="entry name" value="PATRONIN"/>
    <property type="match status" value="1"/>
</dbReference>
<dbReference type="GO" id="GO:0031122">
    <property type="term" value="P:cytoplasmic microtubule organization"/>
    <property type="evidence" value="ECO:0007669"/>
    <property type="project" value="TreeGrafter"/>
</dbReference>
<feature type="compositionally biased region" description="Low complexity" evidence="8">
    <location>
        <begin position="710"/>
        <end position="725"/>
    </location>
</feature>
<dbReference type="InterPro" id="IPR038209">
    <property type="entry name" value="CKK_dom_sf"/>
</dbReference>
<dbReference type="GO" id="GO:0031175">
    <property type="term" value="P:neuron projection development"/>
    <property type="evidence" value="ECO:0007669"/>
    <property type="project" value="InterPro"/>
</dbReference>
<dbReference type="GO" id="GO:0007026">
    <property type="term" value="P:negative regulation of microtubule depolymerization"/>
    <property type="evidence" value="ECO:0007669"/>
    <property type="project" value="TreeGrafter"/>
</dbReference>
<dbReference type="InterPro" id="IPR058042">
    <property type="entry name" value="CAMSAP_N"/>
</dbReference>
<feature type="region of interest" description="Disordered" evidence="8">
    <location>
        <begin position="572"/>
        <end position="601"/>
    </location>
</feature>
<dbReference type="InterPro" id="IPR011033">
    <property type="entry name" value="PRC_barrel-like_sf"/>
</dbReference>
<feature type="region of interest" description="Disordered" evidence="8">
    <location>
        <begin position="313"/>
        <end position="461"/>
    </location>
</feature>
<dbReference type="GO" id="GO:0005516">
    <property type="term" value="F:calmodulin binding"/>
    <property type="evidence" value="ECO:0007669"/>
    <property type="project" value="InterPro"/>
</dbReference>
<dbReference type="InterPro" id="IPR031372">
    <property type="entry name" value="CAMSAP_CC1"/>
</dbReference>
<name>A0A8C6T2Q1_9GOBI</name>
<evidence type="ECO:0000256" key="8">
    <source>
        <dbReference type="SAM" id="MobiDB-lite"/>
    </source>
</evidence>
<dbReference type="AlphaFoldDB" id="A0A8C6T2Q1"/>
<feature type="compositionally biased region" description="Basic and acidic residues" evidence="8">
    <location>
        <begin position="767"/>
        <end position="787"/>
    </location>
</feature>
<dbReference type="InterPro" id="IPR022613">
    <property type="entry name" value="CH_CAMSAP_2"/>
</dbReference>
<evidence type="ECO:0000256" key="7">
    <source>
        <dbReference type="SAM" id="Coils"/>
    </source>
</evidence>
<dbReference type="GO" id="GO:0036449">
    <property type="term" value="C:microtubule minus-end"/>
    <property type="evidence" value="ECO:0007669"/>
    <property type="project" value="TreeGrafter"/>
</dbReference>
<accession>A0A8C6T2Q1</accession>
<comment type="similarity">
    <text evidence="6">Belongs to the CAMSAP1 family.</text>
</comment>
<sequence length="1053" mass="115666">MSSHVPVLMLSPHVLSCPCADAVPHVLSFPCADPVPEEELQDPLYTDQYGQEHLRPGLSRLLLSPQLYCRAAPGRRDGAPEDVPALLQLLAKRGLSVHTKDGAVKMAAEAQQTGTGTPLENALLFWVNRVSPIRYRKDKVQSKLTPTFPLVSGLKDLSNGCAIGAMLHHYCPGLLPLEDVCLKDTMSVADSVYNLQLIRAFCETHLQRCCPLQVEDLLYAPALLHVNTLVFLSELLNCFEVQRPDFVKPVTRPLSAVAFSIPFGLDSDVDIVMGNPIDCVHLVSSSAPAPRSWGPYMAPLGELPTIEEALHVAHPKKSRPEPRLRPEGAPAGFYLHSPEDSPLLSSSVPSRGASGDKGRGRSSDMSRDDDSVLRDGSVDSSEASDDIPRKTPGNIRPNWGHHNHHSSNGSPRMTSFAERRDGRRRQPAALGEEASSAPTTPGSPAQGSGRQDGPGTPGPEALALGARLEEKRKNIEAQKRRIEAIFVKHRQKLGKTAFLQLQREQGEGGAASAGGGEREDTEGQCGPPRLEKQVTFSLDSKDKDGEYTEVVQKLSDALQCLQKDMQKLTQQQQQLLSGQWPRITPKNSPKNKTPLKAYRTPPHTPVPPLVWLPSNGPVLLMSCPSHSNRSPPQPQSSAPAPPTPLRAQVPPPLTRVLTPPQNVDSLPHLRRVSPSKCQVQTSSSFRIGGPKTPQESPQSAPHPSLRRAPRTQAPARPRHSSAPSSETSEEHRDSGPRGGIGFFYTEGPQREEEMAQRRAMLLERQQKRSEELRRRRQWQEQDSDRYLHSSRGQHNTHTGYLLDIVHKKLHTAPSRRGDFTRGEYALRHQLRIMDDLDKVMKQKSSPTGRASGKKSRARPRSMTRESTKLSLSPAKGSGQSRLKYSCMFTESHMPGFLVDTPDCVLFVHSRPGSPSRQDKERDSGSSGNSSAPDYTGTVPTLFYLHSSLKSNKFIIHNALSRCCLAGKVNETQKKKIVEEMEKSAASHFLILFRDQSCQLTGVGPRSVSSAQVESIYKYSSDRKQFSPIPSKTLGMSVDAFTIPGPLWQGSGGP</sequence>
<keyword evidence="4 7" id="KW-0175">Coiled coil</keyword>
<comment type="domain">
    <text evidence="6">The CKK domain binds microtubules.</text>
</comment>
<feature type="coiled-coil region" evidence="7">
    <location>
        <begin position="461"/>
        <end position="488"/>
    </location>
</feature>
<dbReference type="SUPFAM" id="SSF50346">
    <property type="entry name" value="PRC-barrel domain"/>
    <property type="match status" value="1"/>
</dbReference>
<evidence type="ECO:0000313" key="12">
    <source>
        <dbReference type="Proteomes" id="UP000694523"/>
    </source>
</evidence>
<keyword evidence="2" id="KW-0963">Cytoplasm</keyword>
<dbReference type="PROSITE" id="PS51508">
    <property type="entry name" value="CKK"/>
    <property type="match status" value="1"/>
</dbReference>
<evidence type="ECO:0000259" key="10">
    <source>
        <dbReference type="PROSITE" id="PS51508"/>
    </source>
</evidence>
<dbReference type="Proteomes" id="UP000694523">
    <property type="component" value="Unplaced"/>
</dbReference>
<reference evidence="11" key="1">
    <citation type="submission" date="2025-08" db="UniProtKB">
        <authorList>
            <consortium name="Ensembl"/>
        </authorList>
    </citation>
    <scope>IDENTIFICATION</scope>
</reference>
<dbReference type="Ensembl" id="ENSNMLT00000016796.1">
    <property type="protein sequence ID" value="ENSNMLP00000014945.1"/>
    <property type="gene ID" value="ENSNMLG00000009943.1"/>
</dbReference>
<dbReference type="Gene3D" id="3.10.20.360">
    <property type="entry name" value="CKK domain"/>
    <property type="match status" value="2"/>
</dbReference>
<feature type="domain" description="Calponin-homology (CH)" evidence="9">
    <location>
        <begin position="117"/>
        <end position="240"/>
    </location>
</feature>
<evidence type="ECO:0000259" key="9">
    <source>
        <dbReference type="PROSITE" id="PS50021"/>
    </source>
</evidence>
<feature type="region of interest" description="Disordered" evidence="8">
    <location>
        <begin position="505"/>
        <end position="529"/>
    </location>
</feature>